<comment type="caution">
    <text evidence="4">The sequence shown here is derived from an EMBL/GenBank/DDBJ whole genome shotgun (WGS) entry which is preliminary data.</text>
</comment>
<reference evidence="4" key="1">
    <citation type="journal article" date="2022" name="Int. J. Mol. Sci.">
        <title>Draft Genome of Tanacetum Coccineum: Genomic Comparison of Closely Related Tanacetum-Family Plants.</title>
        <authorList>
            <person name="Yamashiro T."/>
            <person name="Shiraishi A."/>
            <person name="Nakayama K."/>
            <person name="Satake H."/>
        </authorList>
    </citation>
    <scope>NUCLEOTIDE SEQUENCE</scope>
</reference>
<accession>A0ABQ5D1X6</accession>
<dbReference type="Pfam" id="PF03732">
    <property type="entry name" value="Retrotrans_gag"/>
    <property type="match status" value="1"/>
</dbReference>
<feature type="region of interest" description="Disordered" evidence="1">
    <location>
        <begin position="1223"/>
        <end position="1247"/>
    </location>
</feature>
<evidence type="ECO:0000259" key="2">
    <source>
        <dbReference type="Pfam" id="PF03732"/>
    </source>
</evidence>
<organism evidence="4 5">
    <name type="scientific">Tanacetum coccineum</name>
    <dbReference type="NCBI Taxonomy" id="301880"/>
    <lineage>
        <taxon>Eukaryota</taxon>
        <taxon>Viridiplantae</taxon>
        <taxon>Streptophyta</taxon>
        <taxon>Embryophyta</taxon>
        <taxon>Tracheophyta</taxon>
        <taxon>Spermatophyta</taxon>
        <taxon>Magnoliopsida</taxon>
        <taxon>eudicotyledons</taxon>
        <taxon>Gunneridae</taxon>
        <taxon>Pentapetalae</taxon>
        <taxon>asterids</taxon>
        <taxon>campanulids</taxon>
        <taxon>Asterales</taxon>
        <taxon>Asteraceae</taxon>
        <taxon>Asteroideae</taxon>
        <taxon>Anthemideae</taxon>
        <taxon>Anthemidinae</taxon>
        <taxon>Tanacetum</taxon>
    </lineage>
</organism>
<dbReference type="Pfam" id="PF07727">
    <property type="entry name" value="RVT_2"/>
    <property type="match status" value="1"/>
</dbReference>
<sequence length="1328" mass="150819">MVTRFRVGTNRPTERLNLHVSSVSPLPKSYRDAFSDPNWQNAMRDEYTALIKNKTWTLVPRPPDTNIVRCMWLFRHKYLADGTLSRYKARLVANGSTQLEGVDVDETFSLVVKPGTIRTVLSLAASRHWPIHQLDVKNAFLHGDLSETVYMHQPPGFWDSVHPDYVCLLQRSLYGLKQAPRAWFQRFASYITRVGFSHSRCDSSLFIYRQGINTAYLLLYVDDIVLIASSDDLLQRIISSLHQEFAMTDLGPLNYFLGISVTRDSSGLFLSQKKYAIEILEKAHMVSCNPSRTPVDTESKLGVDGDPVSDPTLYWSLAGSLQYLTFMRPDISYAVQKVCLHMHDPQEPHLSALKRILRYVQGTLNYGLQLFSSSTTDLVAYSDADWAGCPTTRRSTSGYCVFLGNNLLSWSAKRQPTLSRSSAEAEYHGVANAVAETCWLRNLLRELHTPLSSATLVYCDNVRVLHVPSRYQYADIFTKGLPSALFEEVLIPETTFVGVESRVLIPETTVWDTLVYPSDTLVILRAFAISPLELRGSIRGYMCPNLEVLVTEDICGDIGLQVVGQFCKKLRKLTHYGRATHMGLITLAQGCPNLEYLEVTLLDISNEALECVGTHLKNLRDFRTYSDGEVSITSDLPPDNRVRAMLMGCRKLERLRICFGGLKGCGFRIHWEVLTQVYVTLAEKLHRLAVQLVADGCDARFVKITYASSRATDDLDTPLVWNLVARDIRKKNRIRVWGNRIAREGERWGSTFDESRVASILGEENVNIMSVDRVAPRKQAVMVIIVDEKPSKEALKKIDEIPAVEEFVFLALYSKESSRQFKPVLTSRRFRSTPSSGHQAEEETLGKGSDLKMSAARPKAPNQGATDLTHQGREIQKERRHLKGWRKILLLRKIIAKENPHEGRKLCPKGKIVQEDTGSQDQKGRSQESIDSYDDLKKAFLENYLQQKKCIKDPVEIHNIKQRDEESTEEFVWRYKLECRDVKGAPKCIKISRFMHGITNPELIKRLHDKIPKSVDEMMRVTTAFLRGEVAASNRERKKSFPSWKQQEVAPKQNFKKGGFRNQQRSERKQDREVGHTTDECMHLKRQIEEMLKAGKLSHLIKELKQNNRKDHAKAAKRGETSGKDKPLAILMVRPWQKIAKQRITQTFSLKTVISFPPLYEEDGTEGPMIIEAEMGGISSTACDEEHSTSAWMNFIVVRQNGQITEQQDYSTRMYNGLRTRSTATCNRPSHRRKDSDNLQEVACTSRSDNHTKEVKVEYEGGDESKVCRNEEEVQMGDKDIVKRAFKTFQNIINQLLLPPDGTSTAPMPPKQLLTHGSEPKASTSMAS</sequence>
<evidence type="ECO:0000256" key="1">
    <source>
        <dbReference type="SAM" id="MobiDB-lite"/>
    </source>
</evidence>
<dbReference type="Proteomes" id="UP001151760">
    <property type="component" value="Unassembled WGS sequence"/>
</dbReference>
<dbReference type="InterPro" id="IPR013103">
    <property type="entry name" value="RVT_2"/>
</dbReference>
<dbReference type="Gene3D" id="3.30.70.260">
    <property type="match status" value="1"/>
</dbReference>
<dbReference type="SUPFAM" id="SSF52047">
    <property type="entry name" value="RNI-like"/>
    <property type="match status" value="1"/>
</dbReference>
<proteinExistence type="predicted"/>
<evidence type="ECO:0000313" key="5">
    <source>
        <dbReference type="Proteomes" id="UP001151760"/>
    </source>
</evidence>
<gene>
    <name evidence="4" type="ORF">Tco_0923326</name>
</gene>
<dbReference type="EMBL" id="BQNB010014831">
    <property type="protein sequence ID" value="GJT32907.1"/>
    <property type="molecule type" value="Genomic_DNA"/>
</dbReference>
<dbReference type="SUPFAM" id="SSF56672">
    <property type="entry name" value="DNA/RNA polymerases"/>
    <property type="match status" value="1"/>
</dbReference>
<evidence type="ECO:0000259" key="3">
    <source>
        <dbReference type="Pfam" id="PF07727"/>
    </source>
</evidence>
<reference evidence="4" key="2">
    <citation type="submission" date="2022-01" db="EMBL/GenBank/DDBJ databases">
        <authorList>
            <person name="Yamashiro T."/>
            <person name="Shiraishi A."/>
            <person name="Satake H."/>
            <person name="Nakayama K."/>
        </authorList>
    </citation>
    <scope>NUCLEOTIDE SEQUENCE</scope>
</reference>
<feature type="region of interest" description="Disordered" evidence="1">
    <location>
        <begin position="1298"/>
        <end position="1328"/>
    </location>
</feature>
<protein>
    <submittedName>
        <fullName evidence="4">Ribonuclease H-like domain-containing protein</fullName>
    </submittedName>
</protein>
<feature type="region of interest" description="Disordered" evidence="1">
    <location>
        <begin position="1036"/>
        <end position="1078"/>
    </location>
</feature>
<dbReference type="CDD" id="cd09272">
    <property type="entry name" value="RNase_HI_RT_Ty1"/>
    <property type="match status" value="1"/>
</dbReference>
<dbReference type="Gene3D" id="3.80.10.10">
    <property type="entry name" value="Ribonuclease Inhibitor"/>
    <property type="match status" value="1"/>
</dbReference>
<dbReference type="SUPFAM" id="SSF55021">
    <property type="entry name" value="ACT-like"/>
    <property type="match status" value="1"/>
</dbReference>
<evidence type="ECO:0000313" key="4">
    <source>
        <dbReference type="EMBL" id="GJT32907.1"/>
    </source>
</evidence>
<dbReference type="PANTHER" id="PTHR11439:SF524">
    <property type="entry name" value="RNA-DIRECTED DNA POLYMERASE, PROTEIN KINASE RLK-PELLE-DLSV FAMILY"/>
    <property type="match status" value="1"/>
</dbReference>
<dbReference type="InterPro" id="IPR032675">
    <property type="entry name" value="LRR_dom_sf"/>
</dbReference>
<feature type="compositionally biased region" description="Basic and acidic residues" evidence="1">
    <location>
        <begin position="1064"/>
        <end position="1078"/>
    </location>
</feature>
<feature type="region of interest" description="Disordered" evidence="1">
    <location>
        <begin position="828"/>
        <end position="877"/>
    </location>
</feature>
<name>A0ABQ5D1X6_9ASTR</name>
<feature type="region of interest" description="Disordered" evidence="1">
    <location>
        <begin position="905"/>
        <end position="930"/>
    </location>
</feature>
<dbReference type="InterPro" id="IPR043502">
    <property type="entry name" value="DNA/RNA_pol_sf"/>
</dbReference>
<dbReference type="InterPro" id="IPR005162">
    <property type="entry name" value="Retrotrans_gag_dom"/>
</dbReference>
<keyword evidence="5" id="KW-1185">Reference proteome</keyword>
<dbReference type="InterPro" id="IPR045865">
    <property type="entry name" value="ACT-like_dom_sf"/>
</dbReference>
<dbReference type="PANTHER" id="PTHR11439">
    <property type="entry name" value="GAG-POL-RELATED RETROTRANSPOSON"/>
    <property type="match status" value="1"/>
</dbReference>
<feature type="domain" description="Reverse transcriptase Ty1/copia-type" evidence="3">
    <location>
        <begin position="53"/>
        <end position="295"/>
    </location>
</feature>
<feature type="domain" description="Retrotransposon gag" evidence="2">
    <location>
        <begin position="926"/>
        <end position="999"/>
    </location>
</feature>